<dbReference type="Proteomes" id="UP000663720">
    <property type="component" value="Chromosome"/>
</dbReference>
<evidence type="ECO:0000256" key="1">
    <source>
        <dbReference type="SAM" id="Phobius"/>
    </source>
</evidence>
<gene>
    <name evidence="3" type="ORF">dnl_34530</name>
</gene>
<evidence type="ECO:0000313" key="4">
    <source>
        <dbReference type="Proteomes" id="UP000663720"/>
    </source>
</evidence>
<feature type="domain" description="Ice-binding protein C-terminal" evidence="2">
    <location>
        <begin position="184"/>
        <end position="206"/>
    </location>
</feature>
<feature type="transmembrane region" description="Helical" evidence="1">
    <location>
        <begin position="188"/>
        <end position="204"/>
    </location>
</feature>
<keyword evidence="1" id="KW-0812">Transmembrane</keyword>
<dbReference type="EMBL" id="CP061799">
    <property type="protein sequence ID" value="QTA81125.1"/>
    <property type="molecule type" value="Genomic_DNA"/>
</dbReference>
<dbReference type="RefSeq" id="WP_207687194.1">
    <property type="nucleotide sequence ID" value="NZ_CP061799.1"/>
</dbReference>
<dbReference type="InterPro" id="IPR013424">
    <property type="entry name" value="Ice-binding_C"/>
</dbReference>
<dbReference type="AlphaFoldDB" id="A0A975B9N3"/>
<dbReference type="KEGG" id="dli:dnl_34530"/>
<proteinExistence type="predicted"/>
<dbReference type="Pfam" id="PF07589">
    <property type="entry name" value="PEP-CTERM"/>
    <property type="match status" value="1"/>
</dbReference>
<dbReference type="NCBIfam" id="TIGR02595">
    <property type="entry name" value="PEP_CTERM"/>
    <property type="match status" value="1"/>
</dbReference>
<keyword evidence="4" id="KW-1185">Reference proteome</keyword>
<organism evidence="3 4">
    <name type="scientific">Desulfonema limicola</name>
    <dbReference type="NCBI Taxonomy" id="45656"/>
    <lineage>
        <taxon>Bacteria</taxon>
        <taxon>Pseudomonadati</taxon>
        <taxon>Thermodesulfobacteriota</taxon>
        <taxon>Desulfobacteria</taxon>
        <taxon>Desulfobacterales</taxon>
        <taxon>Desulfococcaceae</taxon>
        <taxon>Desulfonema</taxon>
    </lineage>
</organism>
<evidence type="ECO:0000313" key="3">
    <source>
        <dbReference type="EMBL" id="QTA81125.1"/>
    </source>
</evidence>
<name>A0A975B9N3_9BACT</name>
<keyword evidence="1" id="KW-0472">Membrane</keyword>
<sequence length="213" mass="23377">MKKLLILLGIVILVCGIAGNGTAASYYFEDMIDDWEVNGVTYGSVYIDQDPDLSNLVMPNTVSAPFSYTHDISDVVDLAGGDTVLEAWLELDFVNMDGPLGLEGDSYGKSWIFGWYDNREFVQYTFDAGISSWIEIDTDNDIQTSVLSIDWLNDDGLLDVTISLANITNDADIGLDHSRLYGNAVPEPATIILLGSGILGLAGYKRKRFNKKS</sequence>
<keyword evidence="1" id="KW-1133">Transmembrane helix</keyword>
<reference evidence="3" key="1">
    <citation type="journal article" date="2021" name="Microb. Physiol.">
        <title>Proteogenomic Insights into the Physiology of Marine, Sulfate-Reducing, Filamentous Desulfonema limicola and Desulfonema magnum.</title>
        <authorList>
            <person name="Schnaars V."/>
            <person name="Wohlbrand L."/>
            <person name="Scheve S."/>
            <person name="Hinrichs C."/>
            <person name="Reinhardt R."/>
            <person name="Rabus R."/>
        </authorList>
    </citation>
    <scope>NUCLEOTIDE SEQUENCE</scope>
    <source>
        <strain evidence="3">5ac10</strain>
    </source>
</reference>
<accession>A0A975B9N3</accession>
<protein>
    <submittedName>
        <fullName evidence="3">PEP-CTERM protein-sorting domain-containing protein</fullName>
    </submittedName>
</protein>
<evidence type="ECO:0000259" key="2">
    <source>
        <dbReference type="Pfam" id="PF07589"/>
    </source>
</evidence>